<accession>A0AAJ2KT14</accession>
<dbReference type="AlphaFoldDB" id="A0AAJ2KT14"/>
<comment type="caution">
    <text evidence="1">The sequence shown here is derived from an EMBL/GenBank/DDBJ whole genome shotgun (WGS) entry which is preliminary data.</text>
</comment>
<protein>
    <submittedName>
        <fullName evidence="1">Uncharacterized protein</fullName>
    </submittedName>
</protein>
<organism evidence="1 2">
    <name type="scientific">Alkalihalophilus pseudofirmus</name>
    <name type="common">Bacillus pseudofirmus</name>
    <dbReference type="NCBI Taxonomy" id="79885"/>
    <lineage>
        <taxon>Bacteria</taxon>
        <taxon>Bacillati</taxon>
        <taxon>Bacillota</taxon>
        <taxon>Bacilli</taxon>
        <taxon>Bacillales</taxon>
        <taxon>Bacillaceae</taxon>
        <taxon>Alkalihalophilus</taxon>
    </lineage>
</organism>
<evidence type="ECO:0000313" key="1">
    <source>
        <dbReference type="EMBL" id="MDV2884139.1"/>
    </source>
</evidence>
<reference evidence="1" key="1">
    <citation type="submission" date="2023-10" db="EMBL/GenBank/DDBJ databases">
        <title>Screening of Alkalihalophilus pseudofirmusBZ-TG-HK211 and Its Alleviation of Salt Stress on Rapeseed Growth.</title>
        <authorList>
            <person name="Zhao B."/>
            <person name="Guo T."/>
        </authorList>
    </citation>
    <scope>NUCLEOTIDE SEQUENCE</scope>
    <source>
        <strain evidence="1">BZ-TG-HK211</strain>
    </source>
</reference>
<dbReference type="Proteomes" id="UP001285636">
    <property type="component" value="Unassembled WGS sequence"/>
</dbReference>
<name>A0AAJ2KT14_ALKPS</name>
<dbReference type="EMBL" id="JAWJAY010000001">
    <property type="protein sequence ID" value="MDV2884139.1"/>
    <property type="molecule type" value="Genomic_DNA"/>
</dbReference>
<proteinExistence type="predicted"/>
<sequence>MEVKVKNTFHCCATCIHFKAARVNDHMHYFCQRLGYETKPSYQFSCWEPKEQVKKLMKKRLSSDE</sequence>
<gene>
    <name evidence="1" type="ORF">RYX45_03045</name>
</gene>
<evidence type="ECO:0000313" key="2">
    <source>
        <dbReference type="Proteomes" id="UP001285636"/>
    </source>
</evidence>